<dbReference type="GO" id="GO:0003723">
    <property type="term" value="F:RNA binding"/>
    <property type="evidence" value="ECO:0000318"/>
    <property type="project" value="GO_Central"/>
</dbReference>
<evidence type="ECO:0000256" key="8">
    <source>
        <dbReference type="PROSITE-ProRule" id="PRU00221"/>
    </source>
</evidence>
<keyword evidence="6" id="KW-0804">Transcription</keyword>
<dbReference type="KEGG" id="ani:ANIA_11162"/>
<dbReference type="GeneID" id="2868082"/>
<feature type="region of interest" description="Disordered" evidence="9">
    <location>
        <begin position="1"/>
        <end position="51"/>
    </location>
</feature>
<name>C8VH90_EMENI</name>
<evidence type="ECO:0000256" key="1">
    <source>
        <dbReference type="ARBA" id="ARBA00004604"/>
    </source>
</evidence>
<dbReference type="SUPFAM" id="SSF50978">
    <property type="entry name" value="WD40 repeat-like"/>
    <property type="match status" value="2"/>
</dbReference>
<comment type="subcellular location">
    <subcellularLocation>
        <location evidence="1">Nucleus</location>
        <location evidence="1">Nucleolus</location>
    </subcellularLocation>
</comment>
<evidence type="ECO:0000256" key="5">
    <source>
        <dbReference type="ARBA" id="ARBA00022737"/>
    </source>
</evidence>
<dbReference type="Pfam" id="PF23769">
    <property type="entry name" value="Beta-prop_WDR75_2nd"/>
    <property type="match status" value="1"/>
</dbReference>
<evidence type="ECO:0000256" key="4">
    <source>
        <dbReference type="ARBA" id="ARBA00022574"/>
    </source>
</evidence>
<gene>
    <name evidence="11" type="ORF">ANIA_11162</name>
</gene>
<evidence type="ECO:0000313" key="11">
    <source>
        <dbReference type="EMBL" id="CBF82633.1"/>
    </source>
</evidence>
<dbReference type="STRING" id="227321.C8VH90"/>
<evidence type="ECO:0000256" key="3">
    <source>
        <dbReference type="ARBA" id="ARBA00022552"/>
    </source>
</evidence>
<keyword evidence="5" id="KW-0677">Repeat</keyword>
<dbReference type="OMA" id="TRIDGPH"/>
<dbReference type="InterPro" id="IPR036322">
    <property type="entry name" value="WD40_repeat_dom_sf"/>
</dbReference>
<keyword evidence="12" id="KW-1185">Reference proteome</keyword>
<dbReference type="PANTHER" id="PTHR44215:SF1">
    <property type="entry name" value="WD REPEAT-CONTAINING PROTEIN 75"/>
    <property type="match status" value="1"/>
</dbReference>
<dbReference type="InterPro" id="IPR053826">
    <property type="entry name" value="WDR75"/>
</dbReference>
<dbReference type="Proteomes" id="UP000000560">
    <property type="component" value="Chromosome VI"/>
</dbReference>
<sequence length="845" mass="92707">MSTKDNSSPVRPTKRSRASGAGLDNVKSKGDRVKRRRTSTDNETGKTLKDSNALEISQQFIDATEAPSEAPTWTLSRPIAGHFTNTDPVLTPDEQYLFLGVETSVHVYSVATSRLLRVLEVGSGDSVAGYRLSSTNYDRLHIITLSGSVSEWDWPSNKQVAHWNTAPRIIAVDIVYDSSSGTLFSLRKRKDGKRELAVTPLNNEKPQSTVILETNAKIDKFRVSDDFLVVYGGASVFFGTSCSTQGSESHKFVWKEVKLASTVTCVDIWGTGPEFDLALGGADGSVLIYHIQGSTIKNPPRRLHWHRDPVTAVRWSKDGNYVLSGGHESVMVLWQLDTSRKQFLPHLSSPICSIVVSESGNSYVVRLADNRVVVLSARELQPISTITSLQVARLANTCKTVAAVHPQHPEQLLLTVPASHQLTQEGITSASASVLQTYDIRSGVHISRQALARTNATTLNIGPDGSHILTPDIKHLSISEDGKWMATIDSWSPNPEDVEALDITTNQMHEVYLKFWRWDEPSLLWQLVTRIDSPHQPTGEPATVLNIASRPDSHEFATTGSDGLLRLWRHVSLPKKPAETWKCRNTLDLKGYLPADCLLRSASVCFSEDGSVLAVSLRPTSTNPSLTLLVDVRSCSVRCSKVGLYTGDICAAAFLGCHLIVATSRSLFIWDTVNDAVRTIESPDMQHSRQLLAVNSRTRTFATASRTQKKTTSRKSRKSGFMVQIFDIDTVRLLSRQKLAKEPVALLSNSHSANYIIVDAGAHVQQIGCTSKALEVNRMDSLIEIADFGWEGLFGRQLSGKPQHSEVNAPNSGSIGLASVFGDTPPFVLPPSRVVFCDLVKALSV</sequence>
<feature type="repeat" description="WD" evidence="8">
    <location>
        <begin position="303"/>
        <end position="344"/>
    </location>
</feature>
<evidence type="ECO:0000256" key="9">
    <source>
        <dbReference type="SAM" id="MobiDB-lite"/>
    </source>
</evidence>
<feature type="compositionally biased region" description="Basic and acidic residues" evidence="9">
    <location>
        <begin position="38"/>
        <end position="49"/>
    </location>
</feature>
<dbReference type="GO" id="GO:2000234">
    <property type="term" value="P:positive regulation of rRNA processing"/>
    <property type="evidence" value="ECO:0000318"/>
    <property type="project" value="GO_Central"/>
</dbReference>
<dbReference type="InterPro" id="IPR015943">
    <property type="entry name" value="WD40/YVTN_repeat-like_dom_sf"/>
</dbReference>
<evidence type="ECO:0000313" key="12">
    <source>
        <dbReference type="Proteomes" id="UP000000560"/>
    </source>
</evidence>
<accession>C8VH90</accession>
<dbReference type="AlphaFoldDB" id="C8VH90"/>
<dbReference type="HOGENOM" id="CLU_005417_0_1_1"/>
<dbReference type="GO" id="GO:0005730">
    <property type="term" value="C:nucleolus"/>
    <property type="evidence" value="ECO:0000318"/>
    <property type="project" value="GO_Central"/>
</dbReference>
<dbReference type="OrthoDB" id="4096at2759"/>
<dbReference type="InterPro" id="IPR057644">
    <property type="entry name" value="Beta-prop_WDR75_2nd"/>
</dbReference>
<proteinExistence type="predicted"/>
<keyword evidence="4 8" id="KW-0853">WD repeat</keyword>
<evidence type="ECO:0000256" key="7">
    <source>
        <dbReference type="ARBA" id="ARBA00023242"/>
    </source>
</evidence>
<organism evidence="11 12">
    <name type="scientific">Emericella nidulans (strain FGSC A4 / ATCC 38163 / CBS 112.46 / NRRL 194 / M139)</name>
    <name type="common">Aspergillus nidulans</name>
    <dbReference type="NCBI Taxonomy" id="227321"/>
    <lineage>
        <taxon>Eukaryota</taxon>
        <taxon>Fungi</taxon>
        <taxon>Dikarya</taxon>
        <taxon>Ascomycota</taxon>
        <taxon>Pezizomycotina</taxon>
        <taxon>Eurotiomycetes</taxon>
        <taxon>Eurotiomycetidae</taxon>
        <taxon>Eurotiales</taxon>
        <taxon>Aspergillaceae</taxon>
        <taxon>Aspergillus</taxon>
        <taxon>Aspergillus subgen. Nidulantes</taxon>
    </lineage>
</organism>
<reference evidence="12" key="2">
    <citation type="journal article" date="2009" name="Fungal Genet. Biol.">
        <title>The 2008 update of the Aspergillus nidulans genome annotation: a community effort.</title>
        <authorList>
            <person name="Wortman J.R."/>
            <person name="Gilsenan J.M."/>
            <person name="Joardar V."/>
            <person name="Deegan J."/>
            <person name="Clutterbuck J."/>
            <person name="Andersen M.R."/>
            <person name="Archer D."/>
            <person name="Bencina M."/>
            <person name="Braus G."/>
            <person name="Coutinho P."/>
            <person name="von Dohren H."/>
            <person name="Doonan J."/>
            <person name="Driessen A.J."/>
            <person name="Durek P."/>
            <person name="Espeso E."/>
            <person name="Fekete E."/>
            <person name="Flipphi M."/>
            <person name="Estrada C.G."/>
            <person name="Geysens S."/>
            <person name="Goldman G."/>
            <person name="de Groot P.W."/>
            <person name="Hansen K."/>
            <person name="Harris S.D."/>
            <person name="Heinekamp T."/>
            <person name="Helmstaedt K."/>
            <person name="Henrissat B."/>
            <person name="Hofmann G."/>
            <person name="Homan T."/>
            <person name="Horio T."/>
            <person name="Horiuchi H."/>
            <person name="James S."/>
            <person name="Jones M."/>
            <person name="Karaffa L."/>
            <person name="Karanyi Z."/>
            <person name="Kato M."/>
            <person name="Keller N."/>
            <person name="Kelly D.E."/>
            <person name="Kiel J.A."/>
            <person name="Kim J.M."/>
            <person name="van der Klei I.J."/>
            <person name="Klis F.M."/>
            <person name="Kovalchuk A."/>
            <person name="Krasevec N."/>
            <person name="Kubicek C.P."/>
            <person name="Liu B."/>
            <person name="Maccabe A."/>
            <person name="Meyer V."/>
            <person name="Mirabito P."/>
            <person name="Miskei M."/>
            <person name="Mos M."/>
            <person name="Mullins J."/>
            <person name="Nelson D.R."/>
            <person name="Nielsen J."/>
            <person name="Oakley B.R."/>
            <person name="Osmani S.A."/>
            <person name="Pakula T."/>
            <person name="Paszewski A."/>
            <person name="Paulsen I."/>
            <person name="Pilsyk S."/>
            <person name="Pocsi I."/>
            <person name="Punt P.J."/>
            <person name="Ram A.F."/>
            <person name="Ren Q."/>
            <person name="Robellet X."/>
            <person name="Robson G."/>
            <person name="Seiboth B."/>
            <person name="van Solingen P."/>
            <person name="Specht T."/>
            <person name="Sun J."/>
            <person name="Taheri-Talesh N."/>
            <person name="Takeshita N."/>
            <person name="Ussery D."/>
            <person name="vanKuyk P.A."/>
            <person name="Visser H."/>
            <person name="van de Vondervoort P.J."/>
            <person name="de Vries R.P."/>
            <person name="Walton J."/>
            <person name="Xiang X."/>
            <person name="Xiong Y."/>
            <person name="Zeng A.P."/>
            <person name="Brandt B.W."/>
            <person name="Cornell M.J."/>
            <person name="van den Hondel C.A."/>
            <person name="Visser J."/>
            <person name="Oliver S.G."/>
            <person name="Turner G."/>
        </authorList>
    </citation>
    <scope>GENOME REANNOTATION</scope>
    <source>
        <strain evidence="12">FGSC A4 / ATCC 38163 / CBS 112.46 / NRRL 194 / M139</strain>
    </source>
</reference>
<evidence type="ECO:0000256" key="6">
    <source>
        <dbReference type="ARBA" id="ARBA00023163"/>
    </source>
</evidence>
<dbReference type="SMART" id="SM00320">
    <property type="entry name" value="WD40"/>
    <property type="match status" value="4"/>
</dbReference>
<dbReference type="Pfam" id="PF23869">
    <property type="entry name" value="Beta-prop_WDR75_1st"/>
    <property type="match status" value="1"/>
</dbReference>
<feature type="repeat" description="WD" evidence="8">
    <location>
        <begin position="537"/>
        <end position="568"/>
    </location>
</feature>
<keyword evidence="7" id="KW-0539">Nucleus</keyword>
<keyword evidence="3" id="KW-0698">rRNA processing</keyword>
<reference evidence="12" key="1">
    <citation type="journal article" date="2005" name="Nature">
        <title>Sequencing of Aspergillus nidulans and comparative analysis with A. fumigatus and A. oryzae.</title>
        <authorList>
            <person name="Galagan J.E."/>
            <person name="Calvo S.E."/>
            <person name="Cuomo C."/>
            <person name="Ma L.J."/>
            <person name="Wortman J.R."/>
            <person name="Batzoglou S."/>
            <person name="Lee S.I."/>
            <person name="Basturkmen M."/>
            <person name="Spevak C.C."/>
            <person name="Clutterbuck J."/>
            <person name="Kapitonov V."/>
            <person name="Jurka J."/>
            <person name="Scazzocchio C."/>
            <person name="Farman M."/>
            <person name="Butler J."/>
            <person name="Purcell S."/>
            <person name="Harris S."/>
            <person name="Braus G.H."/>
            <person name="Draht O."/>
            <person name="Busch S."/>
            <person name="D'Enfert C."/>
            <person name="Bouchier C."/>
            <person name="Goldman G.H."/>
            <person name="Bell-Pedersen D."/>
            <person name="Griffiths-Jones S."/>
            <person name="Doonan J.H."/>
            <person name="Yu J."/>
            <person name="Vienken K."/>
            <person name="Pain A."/>
            <person name="Freitag M."/>
            <person name="Selker E.U."/>
            <person name="Archer D.B."/>
            <person name="Penalva M.A."/>
            <person name="Oakley B.R."/>
            <person name="Momany M."/>
            <person name="Tanaka T."/>
            <person name="Kumagai T."/>
            <person name="Asai K."/>
            <person name="Machida M."/>
            <person name="Nierman W.C."/>
            <person name="Denning D.W."/>
            <person name="Caddick M."/>
            <person name="Hynes M."/>
            <person name="Paoletti M."/>
            <person name="Fischer R."/>
            <person name="Miller B."/>
            <person name="Dyer P."/>
            <person name="Sachs M.S."/>
            <person name="Osmani S.A."/>
            <person name="Birren B.W."/>
        </authorList>
    </citation>
    <scope>NUCLEOTIDE SEQUENCE [LARGE SCALE GENOMIC DNA]</scope>
    <source>
        <strain evidence="12">FGSC A4 / ATCC 38163 / CBS 112.46 / NRRL 194 / M139</strain>
    </source>
</reference>
<evidence type="ECO:0000259" key="10">
    <source>
        <dbReference type="Pfam" id="PF23769"/>
    </source>
</evidence>
<dbReference type="PANTHER" id="PTHR44215">
    <property type="entry name" value="WD REPEAT-CONTAINING PROTEIN 75"/>
    <property type="match status" value="1"/>
</dbReference>
<dbReference type="GO" id="GO:0045943">
    <property type="term" value="P:positive regulation of transcription by RNA polymerase I"/>
    <property type="evidence" value="ECO:0000318"/>
    <property type="project" value="GO_Central"/>
</dbReference>
<dbReference type="EMBL" id="BN001306">
    <property type="protein sequence ID" value="CBF82633.1"/>
    <property type="molecule type" value="Genomic_DNA"/>
</dbReference>
<dbReference type="InterPro" id="IPR011041">
    <property type="entry name" value="Quinoprot_gluc/sorb_DH_b-prop"/>
</dbReference>
<protein>
    <submittedName>
        <fullName evidence="11">WD repeat protein (AFU_orthologue AFUA_7G02610)</fullName>
    </submittedName>
</protein>
<feature type="domain" description="WD repeat-containing protein 75 second beta-propeller" evidence="10">
    <location>
        <begin position="475"/>
        <end position="619"/>
    </location>
</feature>
<keyword evidence="2" id="KW-0690">Ribosome biogenesis</keyword>
<dbReference type="PROSITE" id="PS50082">
    <property type="entry name" value="WD_REPEATS_2"/>
    <property type="match status" value="2"/>
</dbReference>
<feature type="compositionally biased region" description="Polar residues" evidence="9">
    <location>
        <begin position="1"/>
        <end position="10"/>
    </location>
</feature>
<dbReference type="RefSeq" id="XP_682327.2">
    <property type="nucleotide sequence ID" value="XM_677235.2"/>
</dbReference>
<dbReference type="InterPro" id="IPR001680">
    <property type="entry name" value="WD40_rpt"/>
</dbReference>
<dbReference type="eggNOG" id="KOG1963">
    <property type="taxonomic scope" value="Eukaryota"/>
</dbReference>
<dbReference type="GO" id="GO:0032040">
    <property type="term" value="C:small-subunit processome"/>
    <property type="evidence" value="ECO:0007669"/>
    <property type="project" value="InterPro"/>
</dbReference>
<dbReference type="VEuPathDB" id="FungiDB:AN11162"/>
<dbReference type="GO" id="GO:0006364">
    <property type="term" value="P:rRNA processing"/>
    <property type="evidence" value="ECO:0007669"/>
    <property type="project" value="UniProtKB-KW"/>
</dbReference>
<dbReference type="PROSITE" id="PS50294">
    <property type="entry name" value="WD_REPEATS_REGION"/>
    <property type="match status" value="1"/>
</dbReference>
<dbReference type="InParanoid" id="C8VH90"/>
<dbReference type="SUPFAM" id="SSF50952">
    <property type="entry name" value="Soluble quinoprotein glucose dehydrogenase"/>
    <property type="match status" value="1"/>
</dbReference>
<evidence type="ECO:0000256" key="2">
    <source>
        <dbReference type="ARBA" id="ARBA00022517"/>
    </source>
</evidence>
<dbReference type="Gene3D" id="2.130.10.10">
    <property type="entry name" value="YVTN repeat-like/Quinoprotein amine dehydrogenase"/>
    <property type="match status" value="2"/>
</dbReference>